<proteinExistence type="predicted"/>
<dbReference type="EMBL" id="JAVRJZ010000009">
    <property type="protein sequence ID" value="KAK2718302.1"/>
    <property type="molecule type" value="Genomic_DNA"/>
</dbReference>
<dbReference type="Proteomes" id="UP001187531">
    <property type="component" value="Unassembled WGS sequence"/>
</dbReference>
<keyword evidence="2" id="KW-1185">Reference proteome</keyword>
<organism evidence="1 2">
    <name type="scientific">Artemia franciscana</name>
    <name type="common">Brine shrimp</name>
    <name type="synonym">Artemia sanfranciscana</name>
    <dbReference type="NCBI Taxonomy" id="6661"/>
    <lineage>
        <taxon>Eukaryota</taxon>
        <taxon>Metazoa</taxon>
        <taxon>Ecdysozoa</taxon>
        <taxon>Arthropoda</taxon>
        <taxon>Crustacea</taxon>
        <taxon>Branchiopoda</taxon>
        <taxon>Anostraca</taxon>
        <taxon>Artemiidae</taxon>
        <taxon>Artemia</taxon>
    </lineage>
</organism>
<protein>
    <submittedName>
        <fullName evidence="1">Uncharacterized protein</fullName>
    </submittedName>
</protein>
<gene>
    <name evidence="1" type="ORF">QYM36_005566</name>
</gene>
<evidence type="ECO:0000313" key="1">
    <source>
        <dbReference type="EMBL" id="KAK2718302.1"/>
    </source>
</evidence>
<reference evidence="1" key="1">
    <citation type="submission" date="2023-07" db="EMBL/GenBank/DDBJ databases">
        <title>Chromosome-level genome assembly of Artemia franciscana.</title>
        <authorList>
            <person name="Jo E."/>
        </authorList>
    </citation>
    <scope>NUCLEOTIDE SEQUENCE</scope>
    <source>
        <tissue evidence="1">Whole body</tissue>
    </source>
</reference>
<sequence length="142" mass="16699">MEKSVWHDPIEEIVGDKHSVNSVTVFDTTKNFDFEYAKKKFVRTRTISILDDESEESSTPKRKLLPGKFGAGKNRQMEEEKWREETRAYRENIVKILEEDGSKREAASSKFLGFMDRLVTVEENKEKRLREEAELKKRISLL</sequence>
<dbReference type="AlphaFoldDB" id="A0AA88L625"/>
<evidence type="ECO:0000313" key="2">
    <source>
        <dbReference type="Proteomes" id="UP001187531"/>
    </source>
</evidence>
<comment type="caution">
    <text evidence="1">The sequence shown here is derived from an EMBL/GenBank/DDBJ whole genome shotgun (WGS) entry which is preliminary data.</text>
</comment>
<name>A0AA88L625_ARTSF</name>
<accession>A0AA88L625</accession>